<dbReference type="Pfam" id="PF08521">
    <property type="entry name" value="2CSK_N"/>
    <property type="match status" value="1"/>
</dbReference>
<evidence type="ECO:0000256" key="1">
    <source>
        <dbReference type="SAM" id="SignalP"/>
    </source>
</evidence>
<feature type="signal peptide" evidence="1">
    <location>
        <begin position="1"/>
        <end position="27"/>
    </location>
</feature>
<evidence type="ECO:0000313" key="4">
    <source>
        <dbReference type="Proteomes" id="UP000243900"/>
    </source>
</evidence>
<gene>
    <name evidence="3" type="ORF">C5O18_08675</name>
</gene>
<keyword evidence="1" id="KW-0732">Signal</keyword>
<feature type="chain" id="PRO_5015171763" description="Two-component sensor kinase N-terminal domain-containing protein" evidence="1">
    <location>
        <begin position="28"/>
        <end position="148"/>
    </location>
</feature>
<reference evidence="4" key="1">
    <citation type="submission" date="2018-02" db="EMBL/GenBank/DDBJ databases">
        <title>Genome sequencing of Solimonas sp. HR-BB.</title>
        <authorList>
            <person name="Lee Y."/>
            <person name="Jeon C.O."/>
        </authorList>
    </citation>
    <scope>NUCLEOTIDE SEQUENCE [LARGE SCALE GENOMIC DNA]</scope>
    <source>
        <strain evidence="4">HR-E</strain>
    </source>
</reference>
<name>A0A2P6AQZ4_9GAMM</name>
<feature type="non-terminal residue" evidence="3">
    <location>
        <position position="148"/>
    </location>
</feature>
<dbReference type="AlphaFoldDB" id="A0A2P6AQZ4"/>
<evidence type="ECO:0000259" key="2">
    <source>
        <dbReference type="Pfam" id="PF08521"/>
    </source>
</evidence>
<protein>
    <recommendedName>
        <fullName evidence="2">Two-component sensor kinase N-terminal domain-containing protein</fullName>
    </recommendedName>
</protein>
<dbReference type="RefSeq" id="WP_206389818.1">
    <property type="nucleotide sequence ID" value="NZ_PTQZ01000252.1"/>
</dbReference>
<comment type="caution">
    <text evidence="3">The sequence shown here is derived from an EMBL/GenBank/DDBJ whole genome shotgun (WGS) entry which is preliminary data.</text>
</comment>
<dbReference type="InterPro" id="IPR013727">
    <property type="entry name" value="2CSK_N"/>
</dbReference>
<sequence>MRSLRRYFILLLLSAFALIQFTAAVQAYRAGTASVERALDQQLRDHVELLAAHGLSVRDVSSLRNPDLAFQVLTEDGRLLERSNSAPDAAFMPLRPGYADINFSGARWRALADYDAMQGRWILFAQRLVSRNQLVDSVIIATILPSVL</sequence>
<organism evidence="3 4">
    <name type="scientific">Amnimonas aquatica</name>
    <dbReference type="NCBI Taxonomy" id="2094561"/>
    <lineage>
        <taxon>Bacteria</taxon>
        <taxon>Pseudomonadati</taxon>
        <taxon>Pseudomonadota</taxon>
        <taxon>Gammaproteobacteria</taxon>
        <taxon>Moraxellales</taxon>
        <taxon>Moraxellaceae</taxon>
        <taxon>Amnimonas</taxon>
    </lineage>
</organism>
<evidence type="ECO:0000313" key="3">
    <source>
        <dbReference type="EMBL" id="PQA33130.1"/>
    </source>
</evidence>
<proteinExistence type="predicted"/>
<dbReference type="EMBL" id="PTQZ01000252">
    <property type="protein sequence ID" value="PQA33130.1"/>
    <property type="molecule type" value="Genomic_DNA"/>
</dbReference>
<feature type="domain" description="Two-component sensor kinase N-terminal" evidence="2">
    <location>
        <begin position="23"/>
        <end position="137"/>
    </location>
</feature>
<dbReference type="Proteomes" id="UP000243900">
    <property type="component" value="Unassembled WGS sequence"/>
</dbReference>
<accession>A0A2P6AQZ4</accession>
<keyword evidence="4" id="KW-1185">Reference proteome</keyword>